<gene>
    <name evidence="1" type="ORF">RVR_5803</name>
</gene>
<reference evidence="1 2" key="3">
    <citation type="journal article" date="2011" name="Nat. Chem. Biol.">
        <title>Reveromycin A biosynthesis uses RevG and RevJ for stereospecific spiroacetal formation.</title>
        <authorList>
            <person name="Takahashi S."/>
            <person name="Toyoda A."/>
            <person name="Sekiyama Y."/>
            <person name="Takagi H."/>
            <person name="Nogawa T."/>
            <person name="Uramoto M."/>
            <person name="Suzuki R."/>
            <person name="Koshino H."/>
            <person name="Kumano T."/>
            <person name="Panthee S."/>
            <person name="Dairi T."/>
            <person name="Ishikawa J."/>
            <person name="Ikeda H."/>
            <person name="Sakaki Y."/>
            <person name="Osada H."/>
        </authorList>
    </citation>
    <scope>NUCLEOTIDE SEQUENCE [LARGE SCALE GENOMIC DNA]</scope>
    <source>
        <strain evidence="1 2">SN-593</strain>
    </source>
</reference>
<accession>A0A7U3UVA6</accession>
<dbReference type="Proteomes" id="UP000595703">
    <property type="component" value="Chromosome"/>
</dbReference>
<dbReference type="EMBL" id="AP018365">
    <property type="protein sequence ID" value="BBA99261.1"/>
    <property type="molecule type" value="Genomic_DNA"/>
</dbReference>
<organism evidence="1 2">
    <name type="scientific">Actinacidiphila reveromycinica</name>
    <dbReference type="NCBI Taxonomy" id="659352"/>
    <lineage>
        <taxon>Bacteria</taxon>
        <taxon>Bacillati</taxon>
        <taxon>Actinomycetota</taxon>
        <taxon>Actinomycetes</taxon>
        <taxon>Kitasatosporales</taxon>
        <taxon>Streptomycetaceae</taxon>
        <taxon>Actinacidiphila</taxon>
    </lineage>
</organism>
<dbReference type="KEGG" id="arev:RVR_5803"/>
<reference evidence="1 2" key="4">
    <citation type="journal article" date="2020" name="Sci. Rep.">
        <title>beta-carboline chemical signals induce reveromycin production through a LuxR family regulator in Streptomyces sp. SN-593.</title>
        <authorList>
            <person name="Panthee S."/>
            <person name="Kito N."/>
            <person name="Hayashi T."/>
            <person name="Shimizu T."/>
            <person name="Ishikawa J."/>
            <person name="Hamamoto H."/>
            <person name="Osada H."/>
            <person name="Takahashi S."/>
        </authorList>
    </citation>
    <scope>NUCLEOTIDE SEQUENCE [LARGE SCALE GENOMIC DNA]</scope>
    <source>
        <strain evidence="1 2">SN-593</strain>
    </source>
</reference>
<keyword evidence="2" id="KW-1185">Reference proteome</keyword>
<protein>
    <submittedName>
        <fullName evidence="1">Uncharacterized protein</fullName>
    </submittedName>
</protein>
<evidence type="ECO:0000313" key="1">
    <source>
        <dbReference type="EMBL" id="BBA99261.1"/>
    </source>
</evidence>
<dbReference type="AlphaFoldDB" id="A0A7U3UVA6"/>
<evidence type="ECO:0000313" key="2">
    <source>
        <dbReference type="Proteomes" id="UP000595703"/>
    </source>
</evidence>
<proteinExistence type="predicted"/>
<reference evidence="1 2" key="1">
    <citation type="journal article" date="2010" name="J. Bacteriol.">
        <title>Biochemical characterization of a novel indole prenyltransferase from Streptomyces sp. SN-593.</title>
        <authorList>
            <person name="Takahashi S."/>
            <person name="Takagi H."/>
            <person name="Toyoda A."/>
            <person name="Uramoto M."/>
            <person name="Nogawa T."/>
            <person name="Ueki M."/>
            <person name="Sakaki Y."/>
            <person name="Osada H."/>
        </authorList>
    </citation>
    <scope>NUCLEOTIDE SEQUENCE [LARGE SCALE GENOMIC DNA]</scope>
    <source>
        <strain evidence="1 2">SN-593</strain>
    </source>
</reference>
<name>A0A7U3UVA6_9ACTN</name>
<reference evidence="1 2" key="2">
    <citation type="journal article" date="2011" name="J. Antibiot.">
        <title>Furaquinocins I and J: novel polyketide isoprenoid hybrid compounds from Streptomyces reveromyceticus SN-593.</title>
        <authorList>
            <person name="Panthee S."/>
            <person name="Takahashi S."/>
            <person name="Takagi H."/>
            <person name="Nogawa T."/>
            <person name="Oowada E."/>
            <person name="Uramoto M."/>
            <person name="Osada H."/>
        </authorList>
    </citation>
    <scope>NUCLEOTIDE SEQUENCE [LARGE SCALE GENOMIC DNA]</scope>
    <source>
        <strain evidence="1 2">SN-593</strain>
    </source>
</reference>
<sequence length="101" mass="10930">MEGRPPGLTALPSHSLPARKWVGRWGRPTRPAANPRGPVMGLFSKNNDQQFYDQRASEVQDAVARGDIDAAARLVAGAVIEEGTAALTHLTTAVERNNRKD</sequence>